<dbReference type="GO" id="GO:0009395">
    <property type="term" value="P:phospholipid catabolic process"/>
    <property type="evidence" value="ECO:0007669"/>
    <property type="project" value="TreeGrafter"/>
</dbReference>
<dbReference type="PANTHER" id="PTHR18896">
    <property type="entry name" value="PHOSPHOLIPASE D"/>
    <property type="match status" value="1"/>
</dbReference>
<comment type="caution">
    <text evidence="3">The sequence shown here is derived from an EMBL/GenBank/DDBJ whole genome shotgun (WGS) entry which is preliminary data.</text>
</comment>
<dbReference type="InterPro" id="IPR015679">
    <property type="entry name" value="PLipase_D_fam"/>
</dbReference>
<evidence type="ECO:0000256" key="1">
    <source>
        <dbReference type="ARBA" id="ARBA00022737"/>
    </source>
</evidence>
<dbReference type="Proteomes" id="UP000653305">
    <property type="component" value="Unassembled WGS sequence"/>
</dbReference>
<accession>A0A830BBQ8</accession>
<keyword evidence="4" id="KW-1185">Reference proteome</keyword>
<dbReference type="PANTHER" id="PTHR18896:SF60">
    <property type="entry name" value="PHOSPHOLIPASE D"/>
    <property type="match status" value="1"/>
</dbReference>
<evidence type="ECO:0000313" key="3">
    <source>
        <dbReference type="EMBL" id="GFP83482.1"/>
    </source>
</evidence>
<keyword evidence="1" id="KW-0677">Repeat</keyword>
<proteinExistence type="predicted"/>
<evidence type="ECO:0000313" key="4">
    <source>
        <dbReference type="Proteomes" id="UP000653305"/>
    </source>
</evidence>
<dbReference type="OrthoDB" id="14911at2759"/>
<dbReference type="SUPFAM" id="SSF56024">
    <property type="entry name" value="Phospholipase D/nuclease"/>
    <property type="match status" value="1"/>
</dbReference>
<gene>
    <name evidence="3" type="ORF">PHJA_000491600</name>
</gene>
<dbReference type="GO" id="GO:0004630">
    <property type="term" value="F:phospholipase D activity"/>
    <property type="evidence" value="ECO:0007669"/>
    <property type="project" value="TreeGrafter"/>
</dbReference>
<dbReference type="AlphaFoldDB" id="A0A830BBQ8"/>
<keyword evidence="2" id="KW-0443">Lipid metabolism</keyword>
<sequence>MLPVVELDGGRMFRNEQCWQDLCSAIVEAKRLIYITGWSIYYMTKLVRDPTRPVPGGMDSMLGDLLKWKADKGVRVVLLVWDDPTSVKKLYKLKVRLISYIRFPFNCCIIQS</sequence>
<evidence type="ECO:0000256" key="2">
    <source>
        <dbReference type="ARBA" id="ARBA00023098"/>
    </source>
</evidence>
<reference evidence="3" key="1">
    <citation type="submission" date="2020-07" db="EMBL/GenBank/DDBJ databases">
        <title>Ethylene signaling mediates host invasion by parasitic plants.</title>
        <authorList>
            <person name="Yoshida S."/>
        </authorList>
    </citation>
    <scope>NUCLEOTIDE SEQUENCE</scope>
    <source>
        <strain evidence="3">Okayama</strain>
    </source>
</reference>
<dbReference type="GO" id="GO:0005886">
    <property type="term" value="C:plasma membrane"/>
    <property type="evidence" value="ECO:0007669"/>
    <property type="project" value="TreeGrafter"/>
</dbReference>
<organism evidence="3 4">
    <name type="scientific">Phtheirospermum japonicum</name>
    <dbReference type="NCBI Taxonomy" id="374723"/>
    <lineage>
        <taxon>Eukaryota</taxon>
        <taxon>Viridiplantae</taxon>
        <taxon>Streptophyta</taxon>
        <taxon>Embryophyta</taxon>
        <taxon>Tracheophyta</taxon>
        <taxon>Spermatophyta</taxon>
        <taxon>Magnoliopsida</taxon>
        <taxon>eudicotyledons</taxon>
        <taxon>Gunneridae</taxon>
        <taxon>Pentapetalae</taxon>
        <taxon>asterids</taxon>
        <taxon>lamiids</taxon>
        <taxon>Lamiales</taxon>
        <taxon>Orobanchaceae</taxon>
        <taxon>Orobanchaceae incertae sedis</taxon>
        <taxon>Phtheirospermum</taxon>
    </lineage>
</organism>
<name>A0A830BBQ8_9LAMI</name>
<protein>
    <submittedName>
        <fullName evidence="3">Phospholipase d alpha 1</fullName>
    </submittedName>
</protein>
<dbReference type="EMBL" id="BMAC01000064">
    <property type="protein sequence ID" value="GFP83482.1"/>
    <property type="molecule type" value="Genomic_DNA"/>
</dbReference>